<comment type="caution">
    <text evidence="3">The sequence shown here is derived from an EMBL/GenBank/DDBJ whole genome shotgun (WGS) entry which is preliminary data.</text>
</comment>
<dbReference type="Gene3D" id="3.90.1010.10">
    <property type="match status" value="1"/>
</dbReference>
<evidence type="ECO:0000259" key="2">
    <source>
        <dbReference type="Pfam" id="PF02657"/>
    </source>
</evidence>
<comment type="similarity">
    <text evidence="1">Belongs to the SufE family.</text>
</comment>
<dbReference type="EMBL" id="CAKLPX010000001">
    <property type="protein sequence ID" value="CAH0990869.1"/>
    <property type="molecule type" value="Genomic_DNA"/>
</dbReference>
<dbReference type="Proteomes" id="UP000838100">
    <property type="component" value="Unassembled WGS sequence"/>
</dbReference>
<organism evidence="3 4">
    <name type="scientific">Sinobacterium norvegicum</name>
    <dbReference type="NCBI Taxonomy" id="1641715"/>
    <lineage>
        <taxon>Bacteria</taxon>
        <taxon>Pseudomonadati</taxon>
        <taxon>Pseudomonadota</taxon>
        <taxon>Gammaproteobacteria</taxon>
        <taxon>Cellvibrionales</taxon>
        <taxon>Spongiibacteraceae</taxon>
        <taxon>Sinobacterium</taxon>
    </lineage>
</organism>
<accession>A0ABN8EEM2</accession>
<evidence type="ECO:0000256" key="1">
    <source>
        <dbReference type="ARBA" id="ARBA00010282"/>
    </source>
</evidence>
<evidence type="ECO:0000313" key="3">
    <source>
        <dbReference type="EMBL" id="CAH0990869.1"/>
    </source>
</evidence>
<evidence type="ECO:0000313" key="4">
    <source>
        <dbReference type="Proteomes" id="UP000838100"/>
    </source>
</evidence>
<dbReference type="SUPFAM" id="SSF82649">
    <property type="entry name" value="SufE/NifU"/>
    <property type="match status" value="1"/>
</dbReference>
<sequence>MTYLQQSLPAERRQTIEQNALGHSITESSLIDQCQQCGDWESRYRVIMQLAKQLPPMPSELCCESNQIHGCESQVWLTIYSQDQRYYFIATSNARIVKGLLAALIAAWQGQNGDFIQQFDANHYFHQLGLSKHLSPSRSNGLAAIVATAKQHCLKS</sequence>
<dbReference type="InterPro" id="IPR003808">
    <property type="entry name" value="Fe-S_metab-assoc_dom"/>
</dbReference>
<dbReference type="PANTHER" id="PTHR43597">
    <property type="entry name" value="SULFUR ACCEPTOR PROTEIN CSDE"/>
    <property type="match status" value="1"/>
</dbReference>
<dbReference type="RefSeq" id="WP_237443537.1">
    <property type="nucleotide sequence ID" value="NZ_CAKLPX010000001.1"/>
</dbReference>
<dbReference type="PANTHER" id="PTHR43597:SF5">
    <property type="entry name" value="SUFE-LIKE PROTEIN 2, CHLOROPLASTIC"/>
    <property type="match status" value="1"/>
</dbReference>
<proteinExistence type="inferred from homology"/>
<dbReference type="Pfam" id="PF02657">
    <property type="entry name" value="SufE"/>
    <property type="match status" value="1"/>
</dbReference>
<protein>
    <submittedName>
        <fullName evidence="3">Sulfur acceptor protein CsdE</fullName>
    </submittedName>
</protein>
<feature type="domain" description="Fe-S metabolism associated" evidence="2">
    <location>
        <begin position="32"/>
        <end position="151"/>
    </location>
</feature>
<reference evidence="3" key="1">
    <citation type="submission" date="2021-12" db="EMBL/GenBank/DDBJ databases">
        <authorList>
            <person name="Rodrigo-Torres L."/>
            <person name="Arahal R. D."/>
            <person name="Lucena T."/>
        </authorList>
    </citation>
    <scope>NUCLEOTIDE SEQUENCE</scope>
    <source>
        <strain evidence="3">CECT 8267</strain>
    </source>
</reference>
<keyword evidence="4" id="KW-1185">Reference proteome</keyword>
<name>A0ABN8EEM2_9GAMM</name>
<gene>
    <name evidence="3" type="primary">csdE</name>
    <name evidence="3" type="ORF">SIN8267_00969</name>
</gene>